<dbReference type="EMBL" id="CP083239">
    <property type="protein sequence ID" value="UOK71706.1"/>
    <property type="molecule type" value="Genomic_DNA"/>
</dbReference>
<sequence length="143" mass="14633">MASKDLVNNVTPKVAIAPVVVADGTAQVSGAIDTQGYESVTFLIATGTLADADATWTVTVKEGDTSTQGNHTAVADADLIGLESTAGFIFSDDGATRKIGYKGSKRYVSIEIDDVTANSGNAPMAVIALLGHPRSRPTANPPA</sequence>
<reference evidence="1" key="1">
    <citation type="submission" date="2021-09" db="EMBL/GenBank/DDBJ databases">
        <title>Network and meta-omics reveal the key degrader and cooperation patterns in an efficient 1,4-dioxane-degrading microbial community.</title>
        <authorList>
            <person name="Dai C."/>
        </authorList>
    </citation>
    <scope>NUCLEOTIDE SEQUENCE</scope>
    <source>
        <strain evidence="1">ZM13</strain>
    </source>
</reference>
<gene>
    <name evidence="1" type="ORF">K9D25_02985</name>
</gene>
<accession>A0A9E7D781</accession>
<organism evidence="1 2">
    <name type="scientific">Ancylobacter polymorphus</name>
    <dbReference type="NCBI Taxonomy" id="223390"/>
    <lineage>
        <taxon>Bacteria</taxon>
        <taxon>Pseudomonadati</taxon>
        <taxon>Pseudomonadota</taxon>
        <taxon>Alphaproteobacteria</taxon>
        <taxon>Hyphomicrobiales</taxon>
        <taxon>Xanthobacteraceae</taxon>
        <taxon>Ancylobacter</taxon>
    </lineage>
</organism>
<dbReference type="KEGG" id="apol:K9D25_02985"/>
<proteinExistence type="predicted"/>
<dbReference type="Proteomes" id="UP000831684">
    <property type="component" value="Chromosome"/>
</dbReference>
<name>A0A9E7D781_9HYPH</name>
<dbReference type="RefSeq" id="WP_244379083.1">
    <property type="nucleotide sequence ID" value="NZ_CP083239.1"/>
</dbReference>
<protein>
    <submittedName>
        <fullName evidence="1">Uncharacterized protein</fullName>
    </submittedName>
</protein>
<dbReference type="AlphaFoldDB" id="A0A9E7D781"/>
<evidence type="ECO:0000313" key="2">
    <source>
        <dbReference type="Proteomes" id="UP000831684"/>
    </source>
</evidence>
<evidence type="ECO:0000313" key="1">
    <source>
        <dbReference type="EMBL" id="UOK71706.1"/>
    </source>
</evidence>